<proteinExistence type="predicted"/>
<dbReference type="Pfam" id="PF01381">
    <property type="entry name" value="HTH_3"/>
    <property type="match status" value="1"/>
</dbReference>
<dbReference type="SMART" id="SM00530">
    <property type="entry name" value="HTH_XRE"/>
    <property type="match status" value="1"/>
</dbReference>
<feature type="domain" description="HTH cro/C1-type" evidence="2">
    <location>
        <begin position="7"/>
        <end position="61"/>
    </location>
</feature>
<dbReference type="AlphaFoldDB" id="A0A1T4LQ52"/>
<dbReference type="PROSITE" id="PS50943">
    <property type="entry name" value="HTH_CROC1"/>
    <property type="match status" value="1"/>
</dbReference>
<dbReference type="InterPro" id="IPR001387">
    <property type="entry name" value="Cro/C1-type_HTH"/>
</dbReference>
<evidence type="ECO:0000256" key="1">
    <source>
        <dbReference type="ARBA" id="ARBA00023125"/>
    </source>
</evidence>
<dbReference type="OrthoDB" id="1029660at2"/>
<dbReference type="Gene3D" id="1.10.260.40">
    <property type="entry name" value="lambda repressor-like DNA-binding domains"/>
    <property type="match status" value="1"/>
</dbReference>
<dbReference type="SUPFAM" id="SSF47413">
    <property type="entry name" value="lambda repressor-like DNA-binding domains"/>
    <property type="match status" value="1"/>
</dbReference>
<dbReference type="InterPro" id="IPR010982">
    <property type="entry name" value="Lambda_DNA-bd_dom_sf"/>
</dbReference>
<dbReference type="PANTHER" id="PTHR46558">
    <property type="entry name" value="TRACRIPTIONAL REGULATORY PROTEIN-RELATED-RELATED"/>
    <property type="match status" value="1"/>
</dbReference>
<dbReference type="RefSeq" id="WP_159443727.1">
    <property type="nucleotide sequence ID" value="NZ_FUWY01000002.1"/>
</dbReference>
<keyword evidence="1 3" id="KW-0238">DNA-binding</keyword>
<reference evidence="4" key="1">
    <citation type="submission" date="2017-02" db="EMBL/GenBank/DDBJ databases">
        <authorList>
            <person name="Varghese N."/>
            <person name="Submissions S."/>
        </authorList>
    </citation>
    <scope>NUCLEOTIDE SEQUENCE [LARGE SCALE GENOMIC DNA]</scope>
    <source>
        <strain evidence="4">ATCC 25662</strain>
    </source>
</reference>
<gene>
    <name evidence="3" type="ORF">SAMN02745191_1001</name>
</gene>
<dbReference type="CDD" id="cd00093">
    <property type="entry name" value="HTH_XRE"/>
    <property type="match status" value="1"/>
</dbReference>
<organism evidence="3 4">
    <name type="scientific">Anaerorhabdus furcosa</name>
    <dbReference type="NCBI Taxonomy" id="118967"/>
    <lineage>
        <taxon>Bacteria</taxon>
        <taxon>Bacillati</taxon>
        <taxon>Bacillota</taxon>
        <taxon>Erysipelotrichia</taxon>
        <taxon>Erysipelotrichales</taxon>
        <taxon>Erysipelotrichaceae</taxon>
        <taxon>Anaerorhabdus</taxon>
    </lineage>
</organism>
<name>A0A1T4LQ52_9FIRM</name>
<dbReference type="GO" id="GO:0003677">
    <property type="term" value="F:DNA binding"/>
    <property type="evidence" value="ECO:0007669"/>
    <property type="project" value="UniProtKB-KW"/>
</dbReference>
<dbReference type="PANTHER" id="PTHR46558:SF11">
    <property type="entry name" value="HTH-TYPE TRANSCRIPTIONAL REGULATOR XRE"/>
    <property type="match status" value="1"/>
</dbReference>
<dbReference type="STRING" id="118967.SAMN02745191_1001"/>
<sequence length="157" mass="18027">MGIGKRIKEAREIKGLTQVQLAKLIGVTPSAITNYESDTSHPKEQILYDLMKHLNVDANFLFQDAIDFKRESFTAAEIEQIHKFRSLDDYGKTAVNSMLEHEYRRVTSTSGQFFTREDAYQYLTSTQIFAMGGFDPEQMNSDELIELANELYTVKNK</sequence>
<dbReference type="Proteomes" id="UP000243297">
    <property type="component" value="Unassembled WGS sequence"/>
</dbReference>
<protein>
    <submittedName>
        <fullName evidence="3">DNA-binding transcriptional regulator, XRE-family HTH domain</fullName>
    </submittedName>
</protein>
<accession>A0A1T4LQ52</accession>
<evidence type="ECO:0000259" key="2">
    <source>
        <dbReference type="PROSITE" id="PS50943"/>
    </source>
</evidence>
<keyword evidence="4" id="KW-1185">Reference proteome</keyword>
<evidence type="ECO:0000313" key="4">
    <source>
        <dbReference type="Proteomes" id="UP000243297"/>
    </source>
</evidence>
<dbReference type="EMBL" id="FUWY01000002">
    <property type="protein sequence ID" value="SJZ56850.1"/>
    <property type="molecule type" value="Genomic_DNA"/>
</dbReference>
<evidence type="ECO:0000313" key="3">
    <source>
        <dbReference type="EMBL" id="SJZ56850.1"/>
    </source>
</evidence>